<dbReference type="Proteomes" id="UP001303285">
    <property type="component" value="Unassembled WGS sequence"/>
</dbReference>
<evidence type="ECO:0000313" key="1">
    <source>
        <dbReference type="EMBL" id="MEA5609093.1"/>
    </source>
</evidence>
<proteinExistence type="predicted"/>
<accession>A0ABU5UT85</accession>
<feature type="non-terminal residue" evidence="1">
    <location>
        <position position="1"/>
    </location>
</feature>
<dbReference type="EMBL" id="JAYGHK010000041">
    <property type="protein sequence ID" value="MEA5609093.1"/>
    <property type="molecule type" value="Genomic_DNA"/>
</dbReference>
<keyword evidence="2" id="KW-1185">Reference proteome</keyword>
<reference evidence="1 2" key="1">
    <citation type="submission" date="2023-12" db="EMBL/GenBank/DDBJ databases">
        <title>Baltic Sea Cyanobacteria.</title>
        <authorList>
            <person name="Delbaje E."/>
            <person name="Fewer D.P."/>
            <person name="Shishido T.K."/>
        </authorList>
    </citation>
    <scope>NUCLEOTIDE SEQUENCE [LARGE SCALE GENOMIC DNA]</scope>
    <source>
        <strain evidence="1 2">UHCC 0060</strain>
    </source>
</reference>
<organism evidence="1 2">
    <name type="scientific">Nodularia spumigena UHCC 0060</name>
    <dbReference type="NCBI Taxonomy" id="3110300"/>
    <lineage>
        <taxon>Bacteria</taxon>
        <taxon>Bacillati</taxon>
        <taxon>Cyanobacteriota</taxon>
        <taxon>Cyanophyceae</taxon>
        <taxon>Nostocales</taxon>
        <taxon>Nodulariaceae</taxon>
        <taxon>Nodularia</taxon>
    </lineage>
</organism>
<dbReference type="RefSeq" id="WP_323245867.1">
    <property type="nucleotide sequence ID" value="NZ_JAYGHK010000041.1"/>
</dbReference>
<protein>
    <submittedName>
        <fullName evidence="1">Uncharacterized protein</fullName>
    </submittedName>
</protein>
<gene>
    <name evidence="1" type="ORF">VB695_13630</name>
</gene>
<evidence type="ECO:0000313" key="2">
    <source>
        <dbReference type="Proteomes" id="UP001303285"/>
    </source>
</evidence>
<comment type="caution">
    <text evidence="1">The sequence shown here is derived from an EMBL/GenBank/DDBJ whole genome shotgun (WGS) entry which is preliminary data.</text>
</comment>
<name>A0ABU5UT85_NODSP</name>
<sequence>TPPCSGAPVRPCFFWGVGKMQKLFQILIPFIPCHKGRRYANAVRYSIFRAFVNLTIGNQNDCSTQKWYTW</sequence>